<dbReference type="Proteomes" id="UP000000370">
    <property type="component" value="Chromosome"/>
</dbReference>
<sequence length="178" mass="20364">MDYIICETCGFEENELGLKRCKSCGAELYYVDEAYFDDKEYQIMGEEIWRSETERVDDEEFWENVRKCMVTTGNSFEGYHITEYIDVIFDERLTGIKSETSLRSLSDILSSFAGAELRAYTKQINELKRQVKESLKQHAVFIGGNAIIAIHFETTITECGAIMVSINGTAVKIEETKS</sequence>
<dbReference type="SUPFAM" id="SSF117782">
    <property type="entry name" value="YbjQ-like"/>
    <property type="match status" value="1"/>
</dbReference>
<dbReference type="eggNOG" id="COG0393">
    <property type="taxonomic scope" value="Bacteria"/>
</dbReference>
<dbReference type="RefSeq" id="WP_012199535.1">
    <property type="nucleotide sequence ID" value="NC_010001.1"/>
</dbReference>
<organism evidence="2 3">
    <name type="scientific">Lachnoclostridium phytofermentans (strain ATCC 700394 / DSM 18823 / ISDg)</name>
    <name type="common">Clostridium phytofermentans</name>
    <dbReference type="NCBI Taxonomy" id="357809"/>
    <lineage>
        <taxon>Bacteria</taxon>
        <taxon>Bacillati</taxon>
        <taxon>Bacillota</taxon>
        <taxon>Clostridia</taxon>
        <taxon>Lachnospirales</taxon>
        <taxon>Lachnospiraceae</taxon>
    </lineage>
</organism>
<dbReference type="OrthoDB" id="9796448at2"/>
<comment type="similarity">
    <text evidence="1">Belongs to the UPF0145 family.</text>
</comment>
<dbReference type="InterPro" id="IPR002765">
    <property type="entry name" value="UPF0145_YbjQ-like"/>
</dbReference>
<dbReference type="Gene3D" id="3.30.110.70">
    <property type="entry name" value="Hypothetical protein apc22750. Chain B"/>
    <property type="match status" value="1"/>
</dbReference>
<dbReference type="KEGG" id="cpy:Cphy_1507"/>
<name>A9KPY2_LACP7</name>
<dbReference type="InterPro" id="IPR035439">
    <property type="entry name" value="UPF0145_dom_sf"/>
</dbReference>
<evidence type="ECO:0000313" key="3">
    <source>
        <dbReference type="Proteomes" id="UP000000370"/>
    </source>
</evidence>
<evidence type="ECO:0000313" key="2">
    <source>
        <dbReference type="EMBL" id="ABX41881.1"/>
    </source>
</evidence>
<keyword evidence="3" id="KW-1185">Reference proteome</keyword>
<dbReference type="PANTHER" id="PTHR34068:SF1">
    <property type="entry name" value="UPF0145 PROTEIN YBJQ"/>
    <property type="match status" value="1"/>
</dbReference>
<dbReference type="PANTHER" id="PTHR34068">
    <property type="entry name" value="UPF0145 PROTEIN YBJQ"/>
    <property type="match status" value="1"/>
</dbReference>
<reference evidence="3" key="1">
    <citation type="submission" date="2007-11" db="EMBL/GenBank/DDBJ databases">
        <title>Complete genome sequence of Clostridium phytofermentans ISDg.</title>
        <authorList>
            <person name="Leschine S.B."/>
            <person name="Warnick T.A."/>
            <person name="Blanchard J.L."/>
            <person name="Schnell D.J."/>
            <person name="Petit E.L."/>
            <person name="LaTouf W.G."/>
            <person name="Copeland A."/>
            <person name="Lucas S."/>
            <person name="Lapidus A."/>
            <person name="Barry K."/>
            <person name="Glavina del Rio T."/>
            <person name="Dalin E."/>
            <person name="Tice H."/>
            <person name="Pitluck S."/>
            <person name="Kiss H."/>
            <person name="Brettin T."/>
            <person name="Bruce D."/>
            <person name="Detter J.C."/>
            <person name="Han C."/>
            <person name="Kuske C."/>
            <person name="Schmutz J."/>
            <person name="Larimer F."/>
            <person name="Land M."/>
            <person name="Hauser L."/>
            <person name="Kyrpides N."/>
            <person name="Kim E.A."/>
            <person name="Richardson P."/>
        </authorList>
    </citation>
    <scope>NUCLEOTIDE SEQUENCE [LARGE SCALE GENOMIC DNA]</scope>
    <source>
        <strain evidence="3">ATCC 700394 / DSM 18823 / ISDg</strain>
    </source>
</reference>
<evidence type="ECO:0008006" key="4">
    <source>
        <dbReference type="Google" id="ProtNLM"/>
    </source>
</evidence>
<evidence type="ECO:0000256" key="1">
    <source>
        <dbReference type="ARBA" id="ARBA00010751"/>
    </source>
</evidence>
<dbReference type="Pfam" id="PF01906">
    <property type="entry name" value="YbjQ_1"/>
    <property type="match status" value="1"/>
</dbReference>
<proteinExistence type="inferred from homology"/>
<accession>A9KPY2</accession>
<gene>
    <name evidence="2" type="ordered locus">Cphy_1507</name>
</gene>
<dbReference type="AlphaFoldDB" id="A9KPY2"/>
<dbReference type="HOGENOM" id="CLU_1508099_0_0_9"/>
<protein>
    <recommendedName>
        <fullName evidence="4">YbjQ family protein</fullName>
    </recommendedName>
</protein>
<dbReference type="STRING" id="357809.Cphy_1507"/>
<dbReference type="EMBL" id="CP000885">
    <property type="protein sequence ID" value="ABX41881.1"/>
    <property type="molecule type" value="Genomic_DNA"/>
</dbReference>